<evidence type="ECO:0000313" key="4">
    <source>
        <dbReference type="Proteomes" id="UP000326759"/>
    </source>
</evidence>
<feature type="domain" description="THIF-type NAD/FAD binding fold" evidence="2">
    <location>
        <begin position="18"/>
        <end position="322"/>
    </location>
</feature>
<dbReference type="InterPro" id="IPR000594">
    <property type="entry name" value="ThiF_NAD_FAD-bd"/>
</dbReference>
<dbReference type="Proteomes" id="UP000326759">
    <property type="component" value="Unassembled WGS sequence"/>
</dbReference>
<keyword evidence="4" id="KW-1185">Reference proteome</keyword>
<evidence type="ECO:0000259" key="2">
    <source>
        <dbReference type="Pfam" id="PF00899"/>
    </source>
</evidence>
<dbReference type="SUPFAM" id="SSF69572">
    <property type="entry name" value="Activating enzymes of the ubiquitin-like proteins"/>
    <property type="match status" value="1"/>
</dbReference>
<accession>A0A5N5SNH2</accession>
<reference evidence="3 4" key="1">
    <citation type="journal article" date="2019" name="PLoS Biol.">
        <title>Sex chromosomes control vertical transmission of feminizing Wolbachia symbionts in an isopod.</title>
        <authorList>
            <person name="Becking T."/>
            <person name="Chebbi M.A."/>
            <person name="Giraud I."/>
            <person name="Moumen B."/>
            <person name="Laverre T."/>
            <person name="Caubet Y."/>
            <person name="Peccoud J."/>
            <person name="Gilbert C."/>
            <person name="Cordaux R."/>
        </authorList>
    </citation>
    <scope>NUCLEOTIDE SEQUENCE [LARGE SCALE GENOMIC DNA]</scope>
    <source>
        <strain evidence="3">ANa2</strain>
        <tissue evidence="3">Whole body excluding digestive tract and cuticle</tissue>
    </source>
</reference>
<dbReference type="EMBL" id="SEYY01022849">
    <property type="protein sequence ID" value="KAB7495258.1"/>
    <property type="molecule type" value="Genomic_DNA"/>
</dbReference>
<organism evidence="3 4">
    <name type="scientific">Armadillidium nasatum</name>
    <dbReference type="NCBI Taxonomy" id="96803"/>
    <lineage>
        <taxon>Eukaryota</taxon>
        <taxon>Metazoa</taxon>
        <taxon>Ecdysozoa</taxon>
        <taxon>Arthropoda</taxon>
        <taxon>Crustacea</taxon>
        <taxon>Multicrustacea</taxon>
        <taxon>Malacostraca</taxon>
        <taxon>Eumalacostraca</taxon>
        <taxon>Peracarida</taxon>
        <taxon>Isopoda</taxon>
        <taxon>Oniscidea</taxon>
        <taxon>Crinocheta</taxon>
        <taxon>Armadillidiidae</taxon>
        <taxon>Armadillidium</taxon>
    </lineage>
</organism>
<protein>
    <submittedName>
        <fullName evidence="3">SUMO-activating enzyme subunit 1</fullName>
    </submittedName>
</protein>
<dbReference type="GO" id="GO:0019948">
    <property type="term" value="F:SUMO activating enzyme activity"/>
    <property type="evidence" value="ECO:0007669"/>
    <property type="project" value="TreeGrafter"/>
</dbReference>
<evidence type="ECO:0000313" key="3">
    <source>
        <dbReference type="EMBL" id="KAB7495258.1"/>
    </source>
</evidence>
<dbReference type="GO" id="GO:0016925">
    <property type="term" value="P:protein sumoylation"/>
    <property type="evidence" value="ECO:0007669"/>
    <property type="project" value="TreeGrafter"/>
</dbReference>
<dbReference type="Pfam" id="PF00899">
    <property type="entry name" value="ThiF"/>
    <property type="match status" value="1"/>
</dbReference>
<evidence type="ECO:0000256" key="1">
    <source>
        <dbReference type="ARBA" id="ARBA00005673"/>
    </source>
</evidence>
<proteinExistence type="inferred from homology"/>
<dbReference type="InterPro" id="IPR035985">
    <property type="entry name" value="Ubiquitin-activating_enz"/>
</dbReference>
<dbReference type="PANTHER" id="PTHR10953">
    <property type="entry name" value="UBIQUITIN-ACTIVATING ENZYME E1"/>
    <property type="match status" value="1"/>
</dbReference>
<dbReference type="OrthoDB" id="412647at2759"/>
<name>A0A5N5SNH2_9CRUS</name>
<dbReference type="InterPro" id="IPR045886">
    <property type="entry name" value="ThiF/MoeB/HesA"/>
</dbReference>
<dbReference type="FunFam" id="3.40.50.720:FF:000744">
    <property type="entry name" value="Smt3 activating enzyme 1"/>
    <property type="match status" value="1"/>
</dbReference>
<dbReference type="GO" id="GO:0005737">
    <property type="term" value="C:cytoplasm"/>
    <property type="evidence" value="ECO:0007669"/>
    <property type="project" value="TreeGrafter"/>
</dbReference>
<sequence>MVLHGNNSTISEDEAALYDRQIRLWGLDAQKRLRASNVLVIGACGLGAEVIKNLVLAGVNSLKIVDHRSVTEADSYSNFFVPHDSEEKNVALASLERVQNLNPMVNVTAEALEISQICDNYLSQFSVVCVCGGSKEEISNLNNKCREFGILFFAGEVYGMHGYFFEDLIDHSYVEEVKAKVETGKSDEKESSEETKMVKRQESFIPFSTAIDIDWTSQKYGTRLKRTTPSLFILNVLHEFSFLHKRRPDPSRREEDEIELLTIKNSLLDKLSVPQGKLSNDFVKSIFGQVSPICAVVGGVLGQEIIKAVSGKDAPLNNFFFFSPDDGAGVVENFGY</sequence>
<dbReference type="PANTHER" id="PTHR10953:SF162">
    <property type="entry name" value="SUMO-ACTIVATING ENZYME SUBUNIT 1"/>
    <property type="match status" value="1"/>
</dbReference>
<dbReference type="GO" id="GO:0031510">
    <property type="term" value="C:SUMO activating enzyme complex"/>
    <property type="evidence" value="ECO:0007669"/>
    <property type="project" value="TreeGrafter"/>
</dbReference>
<comment type="caution">
    <text evidence="3">The sequence shown here is derived from an EMBL/GenBank/DDBJ whole genome shotgun (WGS) entry which is preliminary data.</text>
</comment>
<gene>
    <name evidence="3" type="primary">sae1</name>
    <name evidence="3" type="ORF">Anas_05003</name>
</gene>
<dbReference type="Gene3D" id="3.40.50.720">
    <property type="entry name" value="NAD(P)-binding Rossmann-like Domain"/>
    <property type="match status" value="1"/>
</dbReference>
<comment type="similarity">
    <text evidence="1">Belongs to the ubiquitin-activating E1 family.</text>
</comment>
<dbReference type="AlphaFoldDB" id="A0A5N5SNH2"/>